<evidence type="ECO:0000313" key="1">
    <source>
        <dbReference type="EMBL" id="MDK9498637.1"/>
    </source>
</evidence>
<proteinExistence type="predicted"/>
<dbReference type="RefSeq" id="WP_285344704.1">
    <property type="nucleotide sequence ID" value="NZ_JASITI010000032.1"/>
</dbReference>
<gene>
    <name evidence="1" type="ORF">QEZ40_003826</name>
</gene>
<comment type="caution">
    <text evidence="1">The sequence shown here is derived from an EMBL/GenBank/DDBJ whole genome shotgun (WGS) entry which is preliminary data.</text>
</comment>
<accession>A0ABT7GYD1</accession>
<name>A0ABT7GYD1_9ACTN</name>
<reference evidence="1 2" key="1">
    <citation type="submission" date="2023-05" db="EMBL/GenBank/DDBJ databases">
        <title>Sequencing and Assembly of Streptomyces sp. NP73.</title>
        <authorList>
            <person name="Konwar A.N."/>
            <person name="Saikia K."/>
            <person name="Thakur D."/>
        </authorList>
    </citation>
    <scope>NUCLEOTIDE SEQUENCE [LARGE SCALE GENOMIC DNA]</scope>
    <source>
        <strain evidence="1 2">NP73</strain>
    </source>
</reference>
<dbReference type="Proteomes" id="UP001223390">
    <property type="component" value="Unassembled WGS sequence"/>
</dbReference>
<evidence type="ECO:0000313" key="2">
    <source>
        <dbReference type="Proteomes" id="UP001223390"/>
    </source>
</evidence>
<organism evidence="1 2">
    <name type="scientific">Streptomyces katrae</name>
    <dbReference type="NCBI Taxonomy" id="68223"/>
    <lineage>
        <taxon>Bacteria</taxon>
        <taxon>Bacillati</taxon>
        <taxon>Actinomycetota</taxon>
        <taxon>Actinomycetes</taxon>
        <taxon>Kitasatosporales</taxon>
        <taxon>Streptomycetaceae</taxon>
        <taxon>Streptomyces</taxon>
    </lineage>
</organism>
<sequence>MPQPRDITATAPMWASDGQYYLHGSEFDPTGFSYTGFSGLLAP</sequence>
<protein>
    <submittedName>
        <fullName evidence="1">Uncharacterized protein</fullName>
    </submittedName>
</protein>
<keyword evidence="2" id="KW-1185">Reference proteome</keyword>
<dbReference type="EMBL" id="JASITI010000032">
    <property type="protein sequence ID" value="MDK9498637.1"/>
    <property type="molecule type" value="Genomic_DNA"/>
</dbReference>